<evidence type="ECO:0000313" key="1">
    <source>
        <dbReference type="EMBL" id="KAK7420957.1"/>
    </source>
</evidence>
<keyword evidence="2" id="KW-1185">Reference proteome</keyword>
<sequence length="63" mass="7540">MNAVQPLEFHTRHASPRRLSQELRDILGEDANIRIEMRHNIYNIMSDKTFDLNLLYRRCKGLK</sequence>
<comment type="caution">
    <text evidence="1">The sequence shown here is derived from an EMBL/GenBank/DDBJ whole genome shotgun (WGS) entry which is preliminary data.</text>
</comment>
<protein>
    <submittedName>
        <fullName evidence="1">Uncharacterized protein</fullName>
    </submittedName>
</protein>
<accession>A0ABR1HIH5</accession>
<name>A0ABR1HIH5_9HYPO</name>
<dbReference type="EMBL" id="JAZAVJ010000026">
    <property type="protein sequence ID" value="KAK7420957.1"/>
    <property type="molecule type" value="Genomic_DNA"/>
</dbReference>
<evidence type="ECO:0000313" key="2">
    <source>
        <dbReference type="Proteomes" id="UP001498476"/>
    </source>
</evidence>
<dbReference type="Proteomes" id="UP001498476">
    <property type="component" value="Unassembled WGS sequence"/>
</dbReference>
<gene>
    <name evidence="1" type="ORF">QQX98_002522</name>
</gene>
<proteinExistence type="predicted"/>
<reference evidence="1 2" key="1">
    <citation type="journal article" date="2025" name="Microbiol. Resour. Announc.">
        <title>Draft genome sequences for Neonectria magnoliae and Neonectria punicea, canker pathogens of Liriodendron tulipifera and Acer saccharum in West Virginia.</title>
        <authorList>
            <person name="Petronek H.M."/>
            <person name="Kasson M.T."/>
            <person name="Metheny A.M."/>
            <person name="Stauder C.M."/>
            <person name="Lovett B."/>
            <person name="Lynch S.C."/>
            <person name="Garnas J.R."/>
            <person name="Kasson L.R."/>
            <person name="Stajich J.E."/>
        </authorList>
    </citation>
    <scope>NUCLEOTIDE SEQUENCE [LARGE SCALE GENOMIC DNA]</scope>
    <source>
        <strain evidence="1 2">NRRL 64653</strain>
    </source>
</reference>
<organism evidence="1 2">
    <name type="scientific">Neonectria punicea</name>
    <dbReference type="NCBI Taxonomy" id="979145"/>
    <lineage>
        <taxon>Eukaryota</taxon>
        <taxon>Fungi</taxon>
        <taxon>Dikarya</taxon>
        <taxon>Ascomycota</taxon>
        <taxon>Pezizomycotina</taxon>
        <taxon>Sordariomycetes</taxon>
        <taxon>Hypocreomycetidae</taxon>
        <taxon>Hypocreales</taxon>
        <taxon>Nectriaceae</taxon>
        <taxon>Neonectria</taxon>
    </lineage>
</organism>